<dbReference type="FunFam" id="3.40.630.10:FF:000040">
    <property type="entry name" value="zinc carboxypeptidase"/>
    <property type="match status" value="1"/>
</dbReference>
<feature type="region of interest" description="Disordered" evidence="14">
    <location>
        <begin position="531"/>
        <end position="551"/>
    </location>
</feature>
<keyword evidence="6" id="KW-0645">Protease</keyword>
<evidence type="ECO:0000259" key="16">
    <source>
        <dbReference type="PROSITE" id="PS52035"/>
    </source>
</evidence>
<feature type="compositionally biased region" description="Polar residues" evidence="14">
    <location>
        <begin position="966"/>
        <end position="982"/>
    </location>
</feature>
<feature type="compositionally biased region" description="Polar residues" evidence="14">
    <location>
        <begin position="938"/>
        <end position="958"/>
    </location>
</feature>
<keyword evidence="10" id="KW-0482">Metalloprotease</keyword>
<protein>
    <submittedName>
        <fullName evidence="18">Uncharacterized protein LOC108670558</fullName>
    </submittedName>
</protein>
<feature type="compositionally biased region" description="Polar residues" evidence="14">
    <location>
        <begin position="257"/>
        <end position="267"/>
    </location>
</feature>
<feature type="signal peptide" evidence="15">
    <location>
        <begin position="1"/>
        <end position="25"/>
    </location>
</feature>
<feature type="domain" description="Peptidase M14" evidence="16">
    <location>
        <begin position="512"/>
        <end position="799"/>
    </location>
</feature>
<dbReference type="GO" id="GO:0008270">
    <property type="term" value="F:zinc ion binding"/>
    <property type="evidence" value="ECO:0007669"/>
    <property type="project" value="InterPro"/>
</dbReference>
<feature type="region of interest" description="Disordered" evidence="14">
    <location>
        <begin position="938"/>
        <end position="982"/>
    </location>
</feature>
<keyword evidence="8" id="KW-0378">Hydrolase</keyword>
<feature type="compositionally biased region" description="Polar residues" evidence="14">
    <location>
        <begin position="25"/>
        <end position="37"/>
    </location>
</feature>
<dbReference type="Pfam" id="PF00246">
    <property type="entry name" value="Peptidase_M14"/>
    <property type="match status" value="2"/>
</dbReference>
<feature type="compositionally biased region" description="Low complexity" evidence="14">
    <location>
        <begin position="1093"/>
        <end position="1104"/>
    </location>
</feature>
<dbReference type="GO" id="GO:0006508">
    <property type="term" value="P:proteolysis"/>
    <property type="evidence" value="ECO:0007669"/>
    <property type="project" value="UniProtKB-KW"/>
</dbReference>
<name>A0A8B7NIP6_HYAAZ</name>
<dbReference type="SUPFAM" id="SSF53187">
    <property type="entry name" value="Zn-dependent exopeptidases"/>
    <property type="match status" value="2"/>
</dbReference>
<dbReference type="InterPro" id="IPR057246">
    <property type="entry name" value="CARBOXYPEPT_ZN_1"/>
</dbReference>
<evidence type="ECO:0000256" key="2">
    <source>
        <dbReference type="ARBA" id="ARBA00004613"/>
    </source>
</evidence>
<dbReference type="SMART" id="SM00631">
    <property type="entry name" value="Zn_pept"/>
    <property type="match status" value="1"/>
</dbReference>
<dbReference type="PRINTS" id="PR00765">
    <property type="entry name" value="CRBOXYPTASEA"/>
</dbReference>
<feature type="region of interest" description="Disordered" evidence="14">
    <location>
        <begin position="1084"/>
        <end position="1104"/>
    </location>
</feature>
<sequence length="1193" mass="131580">MGRRLHYSLLLLAVLLTTVPGSTLAQAKSEPTTQTSILEGGVQESSSETATETTTEASNWQPTDEITEPGSGYEPEDSPQGAITGKIDYSRWSVFKVNGPSRGVVLSGLGTEKADVAERVEVLEELEETSGVRVLHDNQLQNYFQIAVSPESRVEVMLKLAERGFSLDDTNVDLGKLIEDEEAKRAFRLAPLKGEVTFDSYMTYEQIESFITEFANRHADVVKRSVIGQSVEGRDIHMLTLTNGPRATLSGARRNRQSSAFPTNSSPSIDETLKALAGIISWSDSKTADSSVQDRKEEELDQRKNDPKRADPVILNESRTTEGSNIHEFLDHMVHNMPYALINGEMPAEGAIENTYSTLKKIMNVSPARSDDFSFNNFPNEPREIHIAYKVLQKIINSDPNHPKNIGIEGGEDGTVISSINRIAKTLHFRSANRTSSDPNQIDREAEILLIVTSILPSEYTRNKTIVDSVTESVRIILENLPRGSNLTDEIVKQIAPKIVQIPGVVGVASDSRQTRPDLITKLERILLAKNSSQDTDTPNQSSKNNQMESDIPILKASTKKPVIFIDGGIHAREWISPAFLMYALTQLVESPDLLEGIEWRLVPVLNPDGYIYTWKSDRMWRKNRSKANRYCYGVDLNRNFGYKHGGSGSSSNPCSEIYRGPSAFSEPESQALKKAVESVKDRLKAYVTVHSYGQMILHPWGYTSIRHPDTETMNYMGQGMAEAIRAVNGKHYSVGSAAGILYPSAGGSDDWASSEGVLYSYTVELRDTGSTGFILPASQIKPTVVETWAAIKYMGKKIIEENPGFYSATVPQDLTQKELDVLKAIESFSLKSRPDLAGVTTSPVNPFDGFAVNLFSGIPGHAGIANPYIYPLAPLFGVPNLGFEFGSFDPRPVNSANSENFGLFDPEGYYDGSEFLNAHFNQALNFGFPGVGYQSQAHRAPPYQNSQSFQLPDTQFFSGGPSPRPQSFRSPVSGDQPSINQAQDYFHQPNKYKDSLPQQPGFVHSSQPTQFNYQNPSIFNLPFPALLPGPAFLPGILTSSQFGGDPIQYNSPMIIKPSFPDNEVQPAQGFLGYQFKDNEQGFNQPAHFSTKSQPTPFIPSPTFSSQPFRPIIQSHASSPAKAQFKTNINAATAPEVPSAEPKFSHPFLNSPNVLVSLGSPQNDHYSFRYDGPQDYPGDGKFIPIEFSRSLSQ</sequence>
<evidence type="ECO:0000256" key="7">
    <source>
        <dbReference type="ARBA" id="ARBA00022723"/>
    </source>
</evidence>
<accession>A0A8B7NIP6</accession>
<evidence type="ECO:0000313" key="17">
    <source>
        <dbReference type="Proteomes" id="UP000694843"/>
    </source>
</evidence>
<evidence type="ECO:0000313" key="18">
    <source>
        <dbReference type="RefSeq" id="XP_018013514.1"/>
    </source>
</evidence>
<evidence type="ECO:0000256" key="11">
    <source>
        <dbReference type="ARBA" id="ARBA00023157"/>
    </source>
</evidence>
<feature type="region of interest" description="Disordered" evidence="14">
    <location>
        <begin position="25"/>
        <end position="82"/>
    </location>
</feature>
<dbReference type="AlphaFoldDB" id="A0A8B7NIP6"/>
<dbReference type="PROSITE" id="PS00132">
    <property type="entry name" value="CARBOXYPEPT_ZN_1"/>
    <property type="match status" value="1"/>
</dbReference>
<dbReference type="CDD" id="cd03860">
    <property type="entry name" value="M14_CP_A-B_like"/>
    <property type="match status" value="1"/>
</dbReference>
<dbReference type="GeneID" id="108670558"/>
<dbReference type="PROSITE" id="PS52035">
    <property type="entry name" value="PEPTIDASE_M14"/>
    <property type="match status" value="1"/>
</dbReference>
<evidence type="ECO:0000256" key="3">
    <source>
        <dbReference type="ARBA" id="ARBA00005988"/>
    </source>
</evidence>
<evidence type="ECO:0000256" key="4">
    <source>
        <dbReference type="ARBA" id="ARBA00022525"/>
    </source>
</evidence>
<evidence type="ECO:0000256" key="12">
    <source>
        <dbReference type="ARBA" id="ARBA00057299"/>
    </source>
</evidence>
<feature type="region of interest" description="Disordered" evidence="14">
    <location>
        <begin position="247"/>
        <end position="267"/>
    </location>
</feature>
<organism evidence="17 18">
    <name type="scientific">Hyalella azteca</name>
    <name type="common">Amphipod</name>
    <dbReference type="NCBI Taxonomy" id="294128"/>
    <lineage>
        <taxon>Eukaryota</taxon>
        <taxon>Metazoa</taxon>
        <taxon>Ecdysozoa</taxon>
        <taxon>Arthropoda</taxon>
        <taxon>Crustacea</taxon>
        <taxon>Multicrustacea</taxon>
        <taxon>Malacostraca</taxon>
        <taxon>Eumalacostraca</taxon>
        <taxon>Peracarida</taxon>
        <taxon>Amphipoda</taxon>
        <taxon>Senticaudata</taxon>
        <taxon>Talitrida</taxon>
        <taxon>Talitroidea</taxon>
        <taxon>Hyalellidae</taxon>
        <taxon>Hyalella</taxon>
    </lineage>
</organism>
<feature type="active site" description="Proton donor/acceptor" evidence="13">
    <location>
        <position position="765"/>
    </location>
</feature>
<dbReference type="PANTHER" id="PTHR11705">
    <property type="entry name" value="PROTEASE FAMILY M14 CARBOXYPEPTIDASE A,B"/>
    <property type="match status" value="1"/>
</dbReference>
<keyword evidence="17" id="KW-1185">Reference proteome</keyword>
<dbReference type="OrthoDB" id="3626597at2759"/>
<dbReference type="KEGG" id="hazt:108670558"/>
<evidence type="ECO:0000256" key="13">
    <source>
        <dbReference type="PROSITE-ProRule" id="PRU01379"/>
    </source>
</evidence>
<evidence type="ECO:0000256" key="9">
    <source>
        <dbReference type="ARBA" id="ARBA00022833"/>
    </source>
</evidence>
<dbReference type="PANTHER" id="PTHR11705:SF91">
    <property type="entry name" value="FI01817P-RELATED"/>
    <property type="match status" value="1"/>
</dbReference>
<keyword evidence="4" id="KW-0964">Secreted</keyword>
<reference evidence="18" key="1">
    <citation type="submission" date="2025-08" db="UniProtKB">
        <authorList>
            <consortium name="RefSeq"/>
        </authorList>
    </citation>
    <scope>IDENTIFICATION</scope>
    <source>
        <tissue evidence="18">Whole organism</tissue>
    </source>
</reference>
<feature type="compositionally biased region" description="Basic and acidic residues" evidence="14">
    <location>
        <begin position="292"/>
        <end position="310"/>
    </location>
</feature>
<dbReference type="InterPro" id="IPR000834">
    <property type="entry name" value="Peptidase_M14"/>
</dbReference>
<keyword evidence="11" id="KW-1015">Disulfide bond</keyword>
<proteinExistence type="inferred from homology"/>
<comment type="subcellular location">
    <subcellularLocation>
        <location evidence="2">Secreted</location>
    </subcellularLocation>
</comment>
<comment type="function">
    <text evidence="12">Involved in the digestion of the blood meal.</text>
</comment>
<dbReference type="Proteomes" id="UP000694843">
    <property type="component" value="Unplaced"/>
</dbReference>
<comment type="similarity">
    <text evidence="3 13">Belongs to the peptidase M14 family.</text>
</comment>
<keyword evidence="7" id="KW-0479">Metal-binding</keyword>
<evidence type="ECO:0000256" key="1">
    <source>
        <dbReference type="ARBA" id="ARBA00001947"/>
    </source>
</evidence>
<dbReference type="GO" id="GO:0005615">
    <property type="term" value="C:extracellular space"/>
    <property type="evidence" value="ECO:0007669"/>
    <property type="project" value="TreeGrafter"/>
</dbReference>
<evidence type="ECO:0000256" key="10">
    <source>
        <dbReference type="ARBA" id="ARBA00023049"/>
    </source>
</evidence>
<keyword evidence="5" id="KW-0121">Carboxypeptidase</keyword>
<evidence type="ECO:0000256" key="8">
    <source>
        <dbReference type="ARBA" id="ARBA00022801"/>
    </source>
</evidence>
<dbReference type="Gene3D" id="3.40.630.10">
    <property type="entry name" value="Zn peptidases"/>
    <property type="match status" value="2"/>
</dbReference>
<feature type="region of interest" description="Disordered" evidence="14">
    <location>
        <begin position="287"/>
        <end position="310"/>
    </location>
</feature>
<evidence type="ECO:0000256" key="15">
    <source>
        <dbReference type="SAM" id="SignalP"/>
    </source>
</evidence>
<dbReference type="GO" id="GO:0004181">
    <property type="term" value="F:metallocarboxypeptidase activity"/>
    <property type="evidence" value="ECO:0007669"/>
    <property type="project" value="InterPro"/>
</dbReference>
<evidence type="ECO:0000256" key="5">
    <source>
        <dbReference type="ARBA" id="ARBA00022645"/>
    </source>
</evidence>
<comment type="cofactor">
    <cofactor evidence="1">
        <name>Zn(2+)</name>
        <dbReference type="ChEBI" id="CHEBI:29105"/>
    </cofactor>
</comment>
<feature type="chain" id="PRO_5034768102" evidence="15">
    <location>
        <begin position="26"/>
        <end position="1193"/>
    </location>
</feature>
<keyword evidence="9" id="KW-0862">Zinc</keyword>
<dbReference type="RefSeq" id="XP_018013514.1">
    <property type="nucleotide sequence ID" value="XM_018158025.2"/>
</dbReference>
<gene>
    <name evidence="18" type="primary">LOC108670558</name>
</gene>
<evidence type="ECO:0000256" key="6">
    <source>
        <dbReference type="ARBA" id="ARBA00022670"/>
    </source>
</evidence>
<evidence type="ECO:0000256" key="14">
    <source>
        <dbReference type="SAM" id="MobiDB-lite"/>
    </source>
</evidence>
<feature type="region of interest" description="Disordered" evidence="14">
    <location>
        <begin position="991"/>
        <end position="1010"/>
    </location>
</feature>
<keyword evidence="15" id="KW-0732">Signal</keyword>
<feature type="compositionally biased region" description="Polar residues" evidence="14">
    <location>
        <begin position="531"/>
        <end position="549"/>
    </location>
</feature>
<feature type="compositionally biased region" description="Low complexity" evidence="14">
    <location>
        <begin position="44"/>
        <end position="58"/>
    </location>
</feature>